<feature type="transmembrane region" description="Helical" evidence="1">
    <location>
        <begin position="146"/>
        <end position="166"/>
    </location>
</feature>
<accession>A0A0L0D447</accession>
<gene>
    <name evidence="2" type="ORF">AMSG_03556</name>
</gene>
<organism evidence="2 3">
    <name type="scientific">Thecamonas trahens ATCC 50062</name>
    <dbReference type="NCBI Taxonomy" id="461836"/>
    <lineage>
        <taxon>Eukaryota</taxon>
        <taxon>Apusozoa</taxon>
        <taxon>Apusomonadida</taxon>
        <taxon>Apusomonadidae</taxon>
        <taxon>Thecamonas</taxon>
    </lineage>
</organism>
<evidence type="ECO:0000313" key="3">
    <source>
        <dbReference type="Proteomes" id="UP000054408"/>
    </source>
</evidence>
<protein>
    <submittedName>
        <fullName evidence="2">Uncharacterized protein</fullName>
    </submittedName>
</protein>
<evidence type="ECO:0000256" key="1">
    <source>
        <dbReference type="SAM" id="Phobius"/>
    </source>
</evidence>
<keyword evidence="1" id="KW-1133">Transmembrane helix</keyword>
<evidence type="ECO:0000313" key="2">
    <source>
        <dbReference type="EMBL" id="KNC47127.1"/>
    </source>
</evidence>
<dbReference type="AlphaFoldDB" id="A0A0L0D447"/>
<proteinExistence type="predicted"/>
<dbReference type="GeneID" id="25563147"/>
<name>A0A0L0D447_THETB</name>
<dbReference type="RefSeq" id="XP_013759903.1">
    <property type="nucleotide sequence ID" value="XM_013904449.1"/>
</dbReference>
<dbReference type="EMBL" id="GL349445">
    <property type="protein sequence ID" value="KNC47127.1"/>
    <property type="molecule type" value="Genomic_DNA"/>
</dbReference>
<dbReference type="Proteomes" id="UP000054408">
    <property type="component" value="Unassembled WGS sequence"/>
</dbReference>
<sequence length="180" mass="19431">MAFGWSEAAEEGVEVSWSGALCVVTGKEVRKVDDTRSGAEKALTQLLSFFSLMVNGVRAVWGSYAPFFDVVYAPPGSATADVEATAMLSAVAVSFSSEDAAAEAAADYVVGREYRCWIDDAELHHVVMINDRPPSAWVRSLGCFRAFFVVVLPVYACLELAVYMAAPVHDLRHDTAAKVT</sequence>
<keyword evidence="1" id="KW-0812">Transmembrane</keyword>
<keyword evidence="1" id="KW-0472">Membrane</keyword>
<keyword evidence="3" id="KW-1185">Reference proteome</keyword>
<reference evidence="2 3" key="1">
    <citation type="submission" date="2010-05" db="EMBL/GenBank/DDBJ databases">
        <title>The Genome Sequence of Thecamonas trahens ATCC 50062.</title>
        <authorList>
            <consortium name="The Broad Institute Genome Sequencing Platform"/>
            <person name="Russ C."/>
            <person name="Cuomo C."/>
            <person name="Shea T."/>
            <person name="Young S.K."/>
            <person name="Zeng Q."/>
            <person name="Koehrsen M."/>
            <person name="Haas B."/>
            <person name="Borodovsky M."/>
            <person name="Guigo R."/>
            <person name="Alvarado L."/>
            <person name="Berlin A."/>
            <person name="Bochicchio J."/>
            <person name="Borenstein D."/>
            <person name="Chapman S."/>
            <person name="Chen Z."/>
            <person name="Freedman E."/>
            <person name="Gellesch M."/>
            <person name="Goldberg J."/>
            <person name="Griggs A."/>
            <person name="Gujja S."/>
            <person name="Heilman E."/>
            <person name="Heiman D."/>
            <person name="Hepburn T."/>
            <person name="Howarth C."/>
            <person name="Jen D."/>
            <person name="Larson L."/>
            <person name="Mehta T."/>
            <person name="Park D."/>
            <person name="Pearson M."/>
            <person name="Roberts A."/>
            <person name="Saif S."/>
            <person name="Shenoy N."/>
            <person name="Sisk P."/>
            <person name="Stolte C."/>
            <person name="Sykes S."/>
            <person name="Thomson T."/>
            <person name="Walk T."/>
            <person name="White J."/>
            <person name="Yandava C."/>
            <person name="Burger G."/>
            <person name="Gray M.W."/>
            <person name="Holland P.W.H."/>
            <person name="King N."/>
            <person name="Lang F.B.F."/>
            <person name="Roger A.J."/>
            <person name="Ruiz-Trillo I."/>
            <person name="Lander E."/>
            <person name="Nusbaum C."/>
        </authorList>
    </citation>
    <scope>NUCLEOTIDE SEQUENCE [LARGE SCALE GENOMIC DNA]</scope>
    <source>
        <strain evidence="2 3">ATCC 50062</strain>
    </source>
</reference>